<keyword evidence="3" id="KW-1185">Reference proteome</keyword>
<dbReference type="InterPro" id="IPR002347">
    <property type="entry name" value="SDR_fam"/>
</dbReference>
<comment type="similarity">
    <text evidence="1">Belongs to the short-chain dehydrogenases/reductases (SDR) family.</text>
</comment>
<dbReference type="SUPFAM" id="SSF51735">
    <property type="entry name" value="NAD(P)-binding Rossmann-fold domains"/>
    <property type="match status" value="1"/>
</dbReference>
<dbReference type="Gene3D" id="3.40.50.720">
    <property type="entry name" value="NAD(P)-binding Rossmann-like Domain"/>
    <property type="match status" value="1"/>
</dbReference>
<dbReference type="AlphaFoldDB" id="A0A4R1EXK1"/>
<dbReference type="FunFam" id="3.40.50.720:FF:000084">
    <property type="entry name" value="Short-chain dehydrogenase reductase"/>
    <property type="match status" value="1"/>
</dbReference>
<reference evidence="2 3" key="1">
    <citation type="submission" date="2019-03" db="EMBL/GenBank/DDBJ databases">
        <title>Genomic Encyclopedia of Type Strains, Phase IV (KMG-IV): sequencing the most valuable type-strain genomes for metagenomic binning, comparative biology and taxonomic classification.</title>
        <authorList>
            <person name="Goeker M."/>
        </authorList>
    </citation>
    <scope>NUCLEOTIDE SEQUENCE [LARGE SCALE GENOMIC DNA]</scope>
    <source>
        <strain evidence="2 3">DSM 24830</strain>
    </source>
</reference>
<dbReference type="PRINTS" id="PR00081">
    <property type="entry name" value="GDHRDH"/>
</dbReference>
<protein>
    <submittedName>
        <fullName evidence="2">3-hydroxybutyrate dehydrogenase</fullName>
    </submittedName>
</protein>
<dbReference type="InterPro" id="IPR011294">
    <property type="entry name" value="3-OHbutyrate_DH"/>
</dbReference>
<dbReference type="PANTHER" id="PTHR42879:SF2">
    <property type="entry name" value="3-OXOACYL-[ACYL-CARRIER-PROTEIN] REDUCTASE FABG"/>
    <property type="match status" value="1"/>
</dbReference>
<comment type="caution">
    <text evidence="2">The sequence shown here is derived from an EMBL/GenBank/DDBJ whole genome shotgun (WGS) entry which is preliminary data.</text>
</comment>
<dbReference type="RefSeq" id="WP_207907084.1">
    <property type="nucleotide sequence ID" value="NZ_BAAAFU010000006.1"/>
</dbReference>
<dbReference type="NCBIfam" id="NF009093">
    <property type="entry name" value="PRK12429.1"/>
    <property type="match status" value="1"/>
</dbReference>
<dbReference type="NCBIfam" id="TIGR01963">
    <property type="entry name" value="PHB_DH"/>
    <property type="match status" value="1"/>
</dbReference>
<proteinExistence type="inferred from homology"/>
<evidence type="ECO:0000256" key="1">
    <source>
        <dbReference type="ARBA" id="ARBA00006484"/>
    </source>
</evidence>
<evidence type="ECO:0000313" key="3">
    <source>
        <dbReference type="Proteomes" id="UP000294887"/>
    </source>
</evidence>
<dbReference type="Proteomes" id="UP000294887">
    <property type="component" value="Unassembled WGS sequence"/>
</dbReference>
<sequence>MKKCAIVTGGASGIGKACVEALIGEGYDVVIADLNEDTGHQLAADLGCHFTMTNLASRESCKNLIDETLKTFGRIDVLVNNGGYQHISPIEDFPEDTWDEMIHILLTAPFLLTRYAWPTMQKQKWGRIINIASVHGEIASPFKSAYVSAKHGLIGLTRTAALEGGEYGITVNALSPAYVRTPLVENQIADQAQTRNITPEEVVEKVMLEPAAIKRLIEPDEVANLVLVMCSDKGSSITGSNWKIDCGWTAK</sequence>
<accession>A0A4R1EXK1</accession>
<gene>
    <name evidence="2" type="ORF">EV695_2684</name>
</gene>
<dbReference type="GO" id="GO:0032787">
    <property type="term" value="P:monocarboxylic acid metabolic process"/>
    <property type="evidence" value="ECO:0007669"/>
    <property type="project" value="UniProtKB-ARBA"/>
</dbReference>
<name>A0A4R1EXK1_9GAMM</name>
<dbReference type="GO" id="GO:0003858">
    <property type="term" value="F:3-hydroxybutyrate dehydrogenase activity"/>
    <property type="evidence" value="ECO:0007669"/>
    <property type="project" value="InterPro"/>
</dbReference>
<dbReference type="PRINTS" id="PR00080">
    <property type="entry name" value="SDRFAMILY"/>
</dbReference>
<dbReference type="Pfam" id="PF13561">
    <property type="entry name" value="adh_short_C2"/>
    <property type="match status" value="1"/>
</dbReference>
<dbReference type="InterPro" id="IPR036291">
    <property type="entry name" value="NAD(P)-bd_dom_sf"/>
</dbReference>
<organism evidence="2 3">
    <name type="scientific">Cocleimonas flava</name>
    <dbReference type="NCBI Taxonomy" id="634765"/>
    <lineage>
        <taxon>Bacteria</taxon>
        <taxon>Pseudomonadati</taxon>
        <taxon>Pseudomonadota</taxon>
        <taxon>Gammaproteobacteria</taxon>
        <taxon>Thiotrichales</taxon>
        <taxon>Thiotrichaceae</taxon>
        <taxon>Cocleimonas</taxon>
    </lineage>
</organism>
<dbReference type="PANTHER" id="PTHR42879">
    <property type="entry name" value="3-OXOACYL-(ACYL-CARRIER-PROTEIN) REDUCTASE"/>
    <property type="match status" value="1"/>
</dbReference>
<dbReference type="PROSITE" id="PS00061">
    <property type="entry name" value="ADH_SHORT"/>
    <property type="match status" value="1"/>
</dbReference>
<dbReference type="InterPro" id="IPR050259">
    <property type="entry name" value="SDR"/>
</dbReference>
<evidence type="ECO:0000313" key="2">
    <source>
        <dbReference type="EMBL" id="TCJ84724.1"/>
    </source>
</evidence>
<dbReference type="InterPro" id="IPR020904">
    <property type="entry name" value="Sc_DH/Rdtase_CS"/>
</dbReference>
<dbReference type="EMBL" id="SMFQ01000004">
    <property type="protein sequence ID" value="TCJ84724.1"/>
    <property type="molecule type" value="Genomic_DNA"/>
</dbReference>